<name>A0ACB6QRP6_9PLEO</name>
<keyword evidence="2" id="KW-1185">Reference proteome</keyword>
<gene>
    <name evidence="1" type="ORF">BDR25DRAFT_356439</name>
</gene>
<organism evidence="1 2">
    <name type="scientific">Lindgomyces ingoldianus</name>
    <dbReference type="NCBI Taxonomy" id="673940"/>
    <lineage>
        <taxon>Eukaryota</taxon>
        <taxon>Fungi</taxon>
        <taxon>Dikarya</taxon>
        <taxon>Ascomycota</taxon>
        <taxon>Pezizomycotina</taxon>
        <taxon>Dothideomycetes</taxon>
        <taxon>Pleosporomycetidae</taxon>
        <taxon>Pleosporales</taxon>
        <taxon>Lindgomycetaceae</taxon>
        <taxon>Lindgomyces</taxon>
    </lineage>
</organism>
<accession>A0ACB6QRP6</accession>
<evidence type="ECO:0000313" key="1">
    <source>
        <dbReference type="EMBL" id="KAF2469699.1"/>
    </source>
</evidence>
<dbReference type="Proteomes" id="UP000799755">
    <property type="component" value="Unassembled WGS sequence"/>
</dbReference>
<sequence>MLIFSVLNKLTRCPKAYHHIMALQTGTQTAFLDLPNFKLQLESRYRASNSHYLLPQPYSSSGINSTAIPLPHALSTSLSSLRQKLDRVGRKAEGTQIPLELMTQSGSEGRPKMRGDRGGSCDDGGGCGEYVDDKNMEEYELLIMRNFHLLGQSNLAIRFVMIKHVWPGESALLPHSQKSQYYTLNVPLQLEIRKKKAELLGPMTCGDSPSRSTFSTLVFLHPFGLPFNYPATSATSQTNPFGNLEAKLLAFSSLGFQRYDNTHSTTALSIVRHPSENTELIINTITTPGNPVPRLGITRSARAIAFGIIFPLLASRFSFARIFEETPALGHVLLIRLARGNSIWLAKVLLIQD</sequence>
<comment type="caution">
    <text evidence="1">The sequence shown here is derived from an EMBL/GenBank/DDBJ whole genome shotgun (WGS) entry which is preliminary data.</text>
</comment>
<dbReference type="EMBL" id="MU003511">
    <property type="protein sequence ID" value="KAF2469699.1"/>
    <property type="molecule type" value="Genomic_DNA"/>
</dbReference>
<proteinExistence type="predicted"/>
<evidence type="ECO:0000313" key="2">
    <source>
        <dbReference type="Proteomes" id="UP000799755"/>
    </source>
</evidence>
<reference evidence="1" key="1">
    <citation type="journal article" date="2020" name="Stud. Mycol.">
        <title>101 Dothideomycetes genomes: a test case for predicting lifestyles and emergence of pathogens.</title>
        <authorList>
            <person name="Haridas S."/>
            <person name="Albert R."/>
            <person name="Binder M."/>
            <person name="Bloem J."/>
            <person name="Labutti K."/>
            <person name="Salamov A."/>
            <person name="Andreopoulos B."/>
            <person name="Baker S."/>
            <person name="Barry K."/>
            <person name="Bills G."/>
            <person name="Bluhm B."/>
            <person name="Cannon C."/>
            <person name="Castanera R."/>
            <person name="Culley D."/>
            <person name="Daum C."/>
            <person name="Ezra D."/>
            <person name="Gonzalez J."/>
            <person name="Henrissat B."/>
            <person name="Kuo A."/>
            <person name="Liang C."/>
            <person name="Lipzen A."/>
            <person name="Lutzoni F."/>
            <person name="Magnuson J."/>
            <person name="Mondo S."/>
            <person name="Nolan M."/>
            <person name="Ohm R."/>
            <person name="Pangilinan J."/>
            <person name="Park H.-J."/>
            <person name="Ramirez L."/>
            <person name="Alfaro M."/>
            <person name="Sun H."/>
            <person name="Tritt A."/>
            <person name="Yoshinaga Y."/>
            <person name="Zwiers L.-H."/>
            <person name="Turgeon B."/>
            <person name="Goodwin S."/>
            <person name="Spatafora J."/>
            <person name="Crous P."/>
            <person name="Grigoriev I."/>
        </authorList>
    </citation>
    <scope>NUCLEOTIDE SEQUENCE</scope>
    <source>
        <strain evidence="1">ATCC 200398</strain>
    </source>
</reference>
<protein>
    <submittedName>
        <fullName evidence="1">Uncharacterized protein</fullName>
    </submittedName>
</protein>